<dbReference type="GO" id="GO:0016746">
    <property type="term" value="F:acyltransferase activity"/>
    <property type="evidence" value="ECO:0007669"/>
    <property type="project" value="UniProtKB-KW"/>
</dbReference>
<gene>
    <name evidence="8" type="ORF">SAMN05192553_106102</name>
</gene>
<keyword evidence="9" id="KW-1185">Reference proteome</keyword>
<evidence type="ECO:0000256" key="4">
    <source>
        <dbReference type="ARBA" id="ARBA00023315"/>
    </source>
</evidence>
<evidence type="ECO:0000256" key="1">
    <source>
        <dbReference type="ARBA" id="ARBA00007274"/>
    </source>
</evidence>
<dbReference type="PANTHER" id="PTHR43300">
    <property type="entry name" value="ACETYLTRANSFERASE"/>
    <property type="match status" value="1"/>
</dbReference>
<evidence type="ECO:0000256" key="6">
    <source>
        <dbReference type="PIRSR" id="PIRSR620019-2"/>
    </source>
</evidence>
<dbReference type="Pfam" id="PF17836">
    <property type="entry name" value="PglD_N"/>
    <property type="match status" value="1"/>
</dbReference>
<keyword evidence="3" id="KW-0677">Repeat</keyword>
<feature type="domain" description="PglD N-terminal" evidence="7">
    <location>
        <begin position="2"/>
        <end position="73"/>
    </location>
</feature>
<name>A0A1H7AI60_9BACT</name>
<dbReference type="InterPro" id="IPR011004">
    <property type="entry name" value="Trimer_LpxA-like_sf"/>
</dbReference>
<dbReference type="Gene3D" id="3.40.50.20">
    <property type="match status" value="1"/>
</dbReference>
<dbReference type="InterPro" id="IPR050179">
    <property type="entry name" value="Trans_hexapeptide_repeat"/>
</dbReference>
<dbReference type="RefSeq" id="WP_177179699.1">
    <property type="nucleotide sequence ID" value="NZ_FNZH01000006.1"/>
</dbReference>
<protein>
    <submittedName>
        <fullName evidence="8">Sugar O-acyltransferase, sialic acid O-acetyltransferase NeuD family</fullName>
    </submittedName>
</protein>
<evidence type="ECO:0000313" key="9">
    <source>
        <dbReference type="Proteomes" id="UP000199403"/>
    </source>
</evidence>
<dbReference type="SUPFAM" id="SSF51161">
    <property type="entry name" value="Trimeric LpxA-like enzymes"/>
    <property type="match status" value="1"/>
</dbReference>
<reference evidence="9" key="1">
    <citation type="submission" date="2016-10" db="EMBL/GenBank/DDBJ databases">
        <authorList>
            <person name="Varghese N."/>
            <person name="Submissions S."/>
        </authorList>
    </citation>
    <scope>NUCLEOTIDE SEQUENCE [LARGE SCALE GENOMIC DNA]</scope>
    <source>
        <strain evidence="9">IBRC-M 10761</strain>
    </source>
</reference>
<dbReference type="Proteomes" id="UP000199403">
    <property type="component" value="Unassembled WGS sequence"/>
</dbReference>
<dbReference type="Gene3D" id="2.160.10.10">
    <property type="entry name" value="Hexapeptide repeat proteins"/>
    <property type="match status" value="1"/>
</dbReference>
<comment type="similarity">
    <text evidence="1">Belongs to the transferase hexapeptide repeat family.</text>
</comment>
<feature type="binding site" evidence="6">
    <location>
        <position position="66"/>
    </location>
    <ligand>
        <name>substrate</name>
    </ligand>
</feature>
<dbReference type="AlphaFoldDB" id="A0A1H7AI60"/>
<dbReference type="PROSITE" id="PS00101">
    <property type="entry name" value="HEXAPEP_TRANSFERASES"/>
    <property type="match status" value="1"/>
</dbReference>
<sequence>MIIAGAGGHALEVYDALLVTHPDSSLFFFDDVRENLLSLRNRPVLKSAAEIQANFRSEFAFVLGVGTPKIRYALHGFLSGLGGRYRGILGQHTVLSDRSQCQNCDIMHFAYIGSSVAIGTATLVNVGAQVHHEAIIGKFSEISPGAIILGRATIGNFSFVGSGAVVLPNVTIGDHVVVGAGSVVTRDIPDFCKVVGVPGRVVGKIDPIKNGDQ</sequence>
<evidence type="ECO:0000313" key="8">
    <source>
        <dbReference type="EMBL" id="SEJ61752.1"/>
    </source>
</evidence>
<feature type="active site" description="Proton acceptor" evidence="5">
    <location>
        <position position="132"/>
    </location>
</feature>
<dbReference type="CDD" id="cd03360">
    <property type="entry name" value="LbH_AT_putative"/>
    <property type="match status" value="1"/>
</dbReference>
<dbReference type="EMBL" id="FNZH01000006">
    <property type="protein sequence ID" value="SEJ61752.1"/>
    <property type="molecule type" value="Genomic_DNA"/>
</dbReference>
<accession>A0A1H7AI60</accession>
<dbReference type="InterPro" id="IPR001451">
    <property type="entry name" value="Hexapep"/>
</dbReference>
<evidence type="ECO:0000256" key="2">
    <source>
        <dbReference type="ARBA" id="ARBA00022679"/>
    </source>
</evidence>
<keyword evidence="2 8" id="KW-0808">Transferase</keyword>
<dbReference type="InterPro" id="IPR041561">
    <property type="entry name" value="PglD_N"/>
</dbReference>
<keyword evidence="4 8" id="KW-0012">Acyltransferase</keyword>
<feature type="site" description="Increases basicity of active site His" evidence="5">
    <location>
        <position position="133"/>
    </location>
</feature>
<dbReference type="Pfam" id="PF00132">
    <property type="entry name" value="Hexapep"/>
    <property type="match status" value="1"/>
</dbReference>
<dbReference type="InterPro" id="IPR018357">
    <property type="entry name" value="Hexapep_transf_CS"/>
</dbReference>
<organism evidence="8 9">
    <name type="scientific">Cyclobacterium xiamenense</name>
    <dbReference type="NCBI Taxonomy" id="1297121"/>
    <lineage>
        <taxon>Bacteria</taxon>
        <taxon>Pseudomonadati</taxon>
        <taxon>Bacteroidota</taxon>
        <taxon>Cytophagia</taxon>
        <taxon>Cytophagales</taxon>
        <taxon>Cyclobacteriaceae</taxon>
        <taxon>Cyclobacterium</taxon>
    </lineage>
</organism>
<evidence type="ECO:0000259" key="7">
    <source>
        <dbReference type="Pfam" id="PF17836"/>
    </source>
</evidence>
<dbReference type="STRING" id="1416801.SAMN05192553_106102"/>
<dbReference type="InterPro" id="IPR020019">
    <property type="entry name" value="AcTrfase_PglD-like"/>
</dbReference>
<evidence type="ECO:0000256" key="3">
    <source>
        <dbReference type="ARBA" id="ARBA00022737"/>
    </source>
</evidence>
<evidence type="ECO:0000256" key="5">
    <source>
        <dbReference type="PIRSR" id="PIRSR620019-1"/>
    </source>
</evidence>
<proteinExistence type="inferred from homology"/>